<reference evidence="14 29" key="11">
    <citation type="submission" date="2017-12" db="EMBL/GenBank/DDBJ databases">
        <title>Rapid rising of carbapenem-resistant Enterobacteriaceae(CRE) and emergence of colistin resistance genemcr-1 in CRE in the hospital of Henan, China.</title>
        <authorList>
            <person name="Sun Q."/>
            <person name="Zhang R."/>
            <person name="Li Y."/>
            <person name="Shen Y."/>
            <person name="Zhang Y."/>
            <person name="Yang J."/>
            <person name="Shu L."/>
            <person name="Zhou H."/>
            <person name="Wang Y."/>
            <person name="Wang B."/>
            <person name="Shen Z."/>
        </authorList>
    </citation>
    <scope>NUCLEOTIDE SEQUENCE [LARGE SCALE GENOMIC DNA]</scope>
    <source>
        <strain evidence="14 29">3512</strain>
    </source>
</reference>
<dbReference type="EMBL" id="QOGZ01000005">
    <property type="protein sequence ID" value="RDA41233.1"/>
    <property type="molecule type" value="Genomic_DNA"/>
</dbReference>
<dbReference type="EMBL" id="NNAK01000003">
    <property type="protein sequence ID" value="OZP04755.1"/>
    <property type="molecule type" value="Genomic_DNA"/>
</dbReference>
<dbReference type="EMBL" id="RTJF01000002">
    <property type="protein sequence ID" value="MJL91654.1"/>
    <property type="molecule type" value="Genomic_DNA"/>
</dbReference>
<evidence type="ECO:0000313" key="31">
    <source>
        <dbReference type="Proteomes" id="UP000236598"/>
    </source>
</evidence>
<evidence type="ECO:0000313" key="32">
    <source>
        <dbReference type="Proteomes" id="UP000239554"/>
    </source>
</evidence>
<organism evidence="7">
    <name type="scientific">Escherichia coli</name>
    <dbReference type="NCBI Taxonomy" id="562"/>
    <lineage>
        <taxon>Bacteria</taxon>
        <taxon>Pseudomonadati</taxon>
        <taxon>Pseudomonadota</taxon>
        <taxon>Gammaproteobacteria</taxon>
        <taxon>Enterobacterales</taxon>
        <taxon>Enterobacteriaceae</taxon>
        <taxon>Escherichia</taxon>
    </lineage>
</organism>
<evidence type="ECO:0000313" key="16">
    <source>
        <dbReference type="EMBL" id="PWH64705.1"/>
    </source>
</evidence>
<evidence type="ECO:0000313" key="29">
    <source>
        <dbReference type="Proteomes" id="UP000233549"/>
    </source>
</evidence>
<reference evidence="11 38" key="7">
    <citation type="submission" date="2017-07" db="EMBL/GenBank/DDBJ databases">
        <authorList>
            <person name="Zhi S."/>
            <person name="Banting G."/>
            <person name="Neumann N."/>
        </authorList>
    </citation>
    <scope>NUCLEOTIDE SEQUENCE [LARGE SCALE GENOMIC DNA]</scope>
    <source>
        <strain evidence="11 38">WW41</strain>
    </source>
</reference>
<evidence type="ECO:0000313" key="30">
    <source>
        <dbReference type="Proteomes" id="UP000234238"/>
    </source>
</evidence>
<evidence type="ECO:0000256" key="1">
    <source>
        <dbReference type="SAM" id="MobiDB-lite"/>
    </source>
</evidence>
<evidence type="ECO:0000313" key="23">
    <source>
        <dbReference type="Proteomes" id="UP000036331"/>
    </source>
</evidence>
<dbReference type="EMBL" id="MTPS01000193">
    <property type="protein sequence ID" value="ONG34584.1"/>
    <property type="molecule type" value="Genomic_DNA"/>
</dbReference>
<evidence type="ECO:0000313" key="38">
    <source>
        <dbReference type="Proteomes" id="UP000264870"/>
    </source>
</evidence>
<evidence type="ECO:0000313" key="41">
    <source>
        <dbReference type="Proteomes" id="UP000460654"/>
    </source>
</evidence>
<reference evidence="8 24" key="3">
    <citation type="journal article" date="2017" name="Front. Cell. Infect. Microbiol.">
        <title>Chaperone-usher pili loci of human colonization factor-negative enterotoxigenic Escherichia coli.</title>
        <authorList>
            <person name="Del Canto F."/>
            <person name="Vidal R."/>
            <person name="Stine O.C."/>
            <person name="Pop M."/>
        </authorList>
    </citation>
    <scope>NUCLEOTIDE SEQUENCE [LARGE SCALE GENOMIC DNA]</scope>
    <source>
        <strain evidence="8 24">700324</strain>
    </source>
</reference>
<dbReference type="EMBL" id="QEMT01000001">
    <property type="protein sequence ID" value="PWH64705.1"/>
    <property type="molecule type" value="Genomic_DNA"/>
</dbReference>
<dbReference type="Proteomes" id="UP000236598">
    <property type="component" value="Unassembled WGS sequence"/>
</dbReference>
<evidence type="ECO:0000313" key="10">
    <source>
        <dbReference type="EMBL" id="OWW51950.1"/>
    </source>
</evidence>
<dbReference type="EMBL" id="AAVTXU010000009">
    <property type="protein sequence ID" value="EGE1986750.1"/>
    <property type="molecule type" value="Genomic_DNA"/>
</dbReference>
<dbReference type="EMBL" id="NHTF01000069">
    <property type="protein sequence ID" value="OWW51950.1"/>
    <property type="molecule type" value="Genomic_DNA"/>
</dbReference>
<reference evidence="21 40" key="8">
    <citation type="submission" date="2017-08" db="EMBL/GenBank/DDBJ databases">
        <title>Sequencing of Escherichia coli CCPM 6219.</title>
        <authorList>
            <person name="Liu S.-L."/>
            <person name="Zhou Y.-J."/>
            <person name="Zhao M.-F."/>
        </authorList>
    </citation>
    <scope>NUCLEOTIDE SEQUENCE [LARGE SCALE GENOMIC DNA]</scope>
    <source>
        <strain evidence="21 40">CCPM 6219</strain>
    </source>
</reference>
<dbReference type="Proteomes" id="UP000245761">
    <property type="component" value="Unassembled WGS sequence"/>
</dbReference>
<dbReference type="Proteomes" id="UP000197270">
    <property type="component" value="Unassembled WGS sequence"/>
</dbReference>
<evidence type="ECO:0000313" key="21">
    <source>
        <dbReference type="EMBL" id="RVE09228.1"/>
    </source>
</evidence>
<evidence type="ECO:0000313" key="40">
    <source>
        <dbReference type="Proteomes" id="UP000288459"/>
    </source>
</evidence>
<evidence type="ECO:0000313" key="12">
    <source>
        <dbReference type="EMBL" id="PAU24987.1"/>
    </source>
</evidence>
<dbReference type="EMBL" id="LDXE02000001">
    <property type="protein sequence ID" value="PBN77506.1"/>
    <property type="molecule type" value="Genomic_DNA"/>
</dbReference>
<evidence type="ECO:0000313" key="8">
    <source>
        <dbReference type="EMBL" id="OKV15192.1"/>
    </source>
</evidence>
<dbReference type="EMBL" id="LRKC01000094">
    <property type="protein sequence ID" value="OKV15192.1"/>
    <property type="molecule type" value="Genomic_DNA"/>
</dbReference>
<evidence type="ECO:0000313" key="36">
    <source>
        <dbReference type="Proteomes" id="UP000253687"/>
    </source>
</evidence>
<dbReference type="Proteomes" id="UP000233549">
    <property type="component" value="Unassembled WGS sequence"/>
</dbReference>
<dbReference type="Proteomes" id="UP000854059">
    <property type="component" value="Unassembled WGS sequence"/>
</dbReference>
<reference evidence="7" key="18">
    <citation type="submission" date="2018-06" db="EMBL/GenBank/DDBJ databases">
        <authorList>
            <person name="Ashton P.M."/>
            <person name="Dallman T."/>
            <person name="Nair S."/>
            <person name="De Pinna E."/>
            <person name="Peters T."/>
            <person name="Grant K."/>
        </authorList>
    </citation>
    <scope>NUCLEOTIDE SEQUENCE [LARGE SCALE GENOMIC DNA]</scope>
    <source>
        <strain evidence="6">412057</strain>
        <strain evidence="7">462023</strain>
    </source>
</reference>
<evidence type="ECO:0000313" key="4">
    <source>
        <dbReference type="EMBL" id="AUY02532.1"/>
    </source>
</evidence>
<evidence type="ECO:0000313" key="3">
    <source>
        <dbReference type="EMBL" id="AUK02674.1"/>
    </source>
</evidence>
<evidence type="ECO:0000313" key="6">
    <source>
        <dbReference type="EMBL" id="EGE1986750.1"/>
    </source>
</evidence>
<evidence type="ECO:0000313" key="9">
    <source>
        <dbReference type="EMBL" id="ONG34584.1"/>
    </source>
</evidence>
<evidence type="ECO:0000313" key="11">
    <source>
        <dbReference type="EMBL" id="OZP04755.1"/>
    </source>
</evidence>
<dbReference type="Proteomes" id="UP000460654">
    <property type="component" value="Unassembled WGS sequence"/>
</dbReference>
<dbReference type="Proteomes" id="UP000218543">
    <property type="component" value="Unassembled WGS sequence"/>
</dbReference>
<reference evidence="17 35" key="17">
    <citation type="submission" date="2018-06" db="EMBL/GenBank/DDBJ databases">
        <title>Draft genome sequence of mcr-1-harboring Escherichia coli isolated from wound infection of a hospitalized patient, in Bolivia.</title>
        <authorList>
            <person name="Munoz M.E."/>
            <person name="Moura Q."/>
            <person name="Ventura P.R.M."/>
            <person name="Bustos L.R."/>
            <person name="Ovando B.G."/>
            <person name="Terrazas D.I.V."/>
            <person name="Yarhui N.B."/>
            <person name="Cerdeira L."/>
            <person name="Lincopan N."/>
        </authorList>
    </citation>
    <scope>NUCLEOTIDE SEQUENCE [LARGE SCALE GENOMIC DNA]</scope>
    <source>
        <strain evidence="17 35">EcMLT</strain>
    </source>
</reference>
<reference evidence="12 27" key="2">
    <citation type="submission" date="2016-12" db="EMBL/GenBank/DDBJ databases">
        <title>Real-Time Genomic Investigation Underlying the Public Health Response to a Shiga Toxin-Producing Escherichia Coli O26:H11 Outbreak in a Nursery.</title>
        <authorList>
            <person name="Ferdous M."/>
            <person name="Moran-Gilad J."/>
            <person name="Rossen J.W."/>
            <person name="Gdalevich M."/>
        </authorList>
    </citation>
    <scope>NUCLEOTIDE SEQUENCE [LARGE SCALE GENOMIC DNA]</scope>
    <source>
        <strain evidence="12 27">STEC 514-2</strain>
    </source>
</reference>
<dbReference type="Proteomes" id="UP000036331">
    <property type="component" value="Unassembled WGS sequence"/>
</dbReference>
<dbReference type="Proteomes" id="UP000256244">
    <property type="component" value="Chromosome"/>
</dbReference>
<dbReference type="Proteomes" id="UP000234238">
    <property type="component" value="Chromosome"/>
</dbReference>
<dbReference type="Proteomes" id="UP000188967">
    <property type="component" value="Unassembled WGS sequence"/>
</dbReference>
<reference evidence="10 26" key="6">
    <citation type="submission" date="2017-05" db="EMBL/GenBank/DDBJ databases">
        <title>Sequencing of Escherichia coli that cause persistent and transient Mastitis.</title>
        <authorList>
            <person name="Thacker T.C."/>
            <person name="Lippolis J.D."/>
            <person name="Brunelle B.W."/>
            <person name="Casey T.A."/>
            <person name="Reinhardt T.A."/>
            <person name="Sacco R.E."/>
            <person name="Holman D.B."/>
        </authorList>
    </citation>
    <scope>NUCLEOTIDE SEQUENCE [LARGE SCALE GENOMIC DNA]</scope>
    <source>
        <strain evidence="10 26">ECA-B</strain>
    </source>
</reference>
<evidence type="ECO:0000313" key="28">
    <source>
        <dbReference type="Proteomes" id="UP000225264"/>
    </source>
</evidence>
<dbReference type="Proteomes" id="UP000185794">
    <property type="component" value="Unassembled WGS sequence"/>
</dbReference>
<accession>A0A1M3RVM1</accession>
<evidence type="ECO:0000313" key="20">
    <source>
        <dbReference type="EMBL" id="RIB42002.1"/>
    </source>
</evidence>
<evidence type="ECO:0000313" key="19">
    <source>
        <dbReference type="EMBL" id="RDA41233.1"/>
    </source>
</evidence>
<evidence type="ECO:0000313" key="25">
    <source>
        <dbReference type="Proteomes" id="UP000188967"/>
    </source>
</evidence>
<dbReference type="Proteomes" id="UP000264870">
    <property type="component" value="Unassembled WGS sequence"/>
</dbReference>
<dbReference type="Proteomes" id="UP000288459">
    <property type="component" value="Unassembled WGS sequence"/>
</dbReference>
<dbReference type="Proteomes" id="UP000248865">
    <property type="component" value="Unassembled WGS sequence"/>
</dbReference>
<evidence type="ECO:0000313" key="17">
    <source>
        <dbReference type="EMBL" id="PZT64219.1"/>
    </source>
</evidence>
<feature type="compositionally biased region" description="Basic and acidic residues" evidence="1">
    <location>
        <begin position="14"/>
        <end position="32"/>
    </location>
</feature>
<evidence type="ECO:0000313" key="37">
    <source>
        <dbReference type="Proteomes" id="UP000256244"/>
    </source>
</evidence>
<evidence type="ECO:0000313" key="34">
    <source>
        <dbReference type="Proteomes" id="UP000248865"/>
    </source>
</evidence>
<reference evidence="5 37" key="20">
    <citation type="submission" date="2018-08" db="EMBL/GenBank/DDBJ databases">
        <title>Complete genome sequencing and genomic characterization of five Escherichia coli strains co-producing MCR-1 and ESBLs from different origins in China.</title>
        <authorList>
            <person name="Bai L."/>
        </authorList>
    </citation>
    <scope>NUCLEOTIDE SEQUENCE [LARGE SCALE GENOMIC DNA]</scope>
    <source>
        <strain evidence="37">cq9</strain>
        <strain evidence="5">Cq9</strain>
    </source>
</reference>
<proteinExistence type="predicted"/>
<evidence type="ECO:0000313" key="5">
    <source>
        <dbReference type="EMBL" id="AXO05852.1"/>
    </source>
</evidence>
<reference evidence="2 28" key="9">
    <citation type="submission" date="2017-10" db="EMBL/GenBank/DDBJ databases">
        <title>Genome and in vitro analysis of Escherichia coli resistant to antibiotic.</title>
        <authorList>
            <person name="Pereira U.P."/>
            <person name="Facimoto C.T."/>
            <person name="Campos P.A."/>
            <person name="Araujo B.F."/>
            <person name="Royer S."/>
            <person name="Goncalves I.R."/>
            <person name="Ferreira M.L."/>
            <person name="Gontijo P."/>
            <person name="Ribas R.M."/>
        </authorList>
    </citation>
    <scope>NUCLEOTIDE SEQUENCE [LARGE SCALE GENOMIC DNA]</scope>
    <source>
        <strain evidence="2 28">UFU_EC98</strain>
    </source>
</reference>
<protein>
    <submittedName>
        <fullName evidence="7">Aconitate hydratase</fullName>
    </submittedName>
</protein>
<sequence>MRYWAFTLQTAVSQEREENRLPHYDNESEENRRARRIP</sequence>
<evidence type="ECO:0000313" key="15">
    <source>
        <dbReference type="EMBL" id="PNY67924.1"/>
    </source>
</evidence>
<reference evidence="3 30" key="10">
    <citation type="submission" date="2017-10" db="EMBL/GenBank/DDBJ databases">
        <title>mcr-1 positive E.coli isolates in China.</title>
        <authorList>
            <person name="Li B."/>
            <person name="Wang X."/>
        </authorList>
    </citation>
    <scope>NUCLEOTIDE SEQUENCE [LARGE SCALE GENOMIC DNA]</scope>
    <source>
        <strain evidence="3 30">14EC029</strain>
    </source>
</reference>
<evidence type="ECO:0000313" key="35">
    <source>
        <dbReference type="Proteomes" id="UP000249482"/>
    </source>
</evidence>
<reference evidence="15 31" key="14">
    <citation type="submission" date="2018-01" db="EMBL/GenBank/DDBJ databases">
        <title>Draft Genomic Sequencing Of Potential Extraintestinal Pathogenic Escherichia coli B8S18 Isolated From Retail Chicken Skin.</title>
        <authorList>
            <person name="Xu A."/>
            <person name="Tilman S."/>
            <person name="Wisser-Parker K."/>
            <person name="Sheen S."/>
            <person name="Sommers C."/>
        </authorList>
    </citation>
    <scope>NUCLEOTIDE SEQUENCE [LARGE SCALE GENOMIC DNA]</scope>
    <source>
        <strain evidence="15 31">B8S18Com</strain>
    </source>
</reference>
<dbReference type="EMBL" id="QFSS01000017">
    <property type="protein sequence ID" value="PZZ72407.1"/>
    <property type="molecule type" value="Genomic_DNA"/>
</dbReference>
<dbReference type="AlphaFoldDB" id="A0A1M3RVM1"/>
<evidence type="ECO:0000313" key="14">
    <source>
        <dbReference type="EMBL" id="PKD90301.1"/>
    </source>
</evidence>
<reference evidence="18 34" key="16">
    <citation type="submission" date="2018-05" db="EMBL/GenBank/DDBJ databases">
        <title>Genomic sequencing of EHEC O26 New European Clone.</title>
        <authorList>
            <person name="Karnisova L."/>
            <person name="Nunvar J."/>
            <person name="Marejkova M."/>
            <person name="Mellmann A."/>
            <person name="Drevinek P."/>
            <person name="Blahova K."/>
            <person name="Bielaszewska M."/>
        </authorList>
    </citation>
    <scope>NUCLEOTIDE SEQUENCE [LARGE SCALE GENOMIC DNA]</scope>
    <source>
        <strain evidence="18 34">14-391</strain>
    </source>
</reference>
<dbReference type="EMBL" id="QKWZ01000771">
    <property type="protein sequence ID" value="PZT64219.1"/>
    <property type="molecule type" value="Genomic_DNA"/>
</dbReference>
<dbReference type="Proteomes" id="UP000253687">
    <property type="component" value="Unassembled WGS sequence"/>
</dbReference>
<evidence type="ECO:0000313" key="26">
    <source>
        <dbReference type="Proteomes" id="UP000197270"/>
    </source>
</evidence>
<reference evidence="22 41" key="21">
    <citation type="submission" date="2018-09" db="EMBL/GenBank/DDBJ databases">
        <title>Persistent metagenomic signatures of early life antibiotic treatment in the infant gut microbiota and resistome.</title>
        <authorList>
            <person name="Gasparrini A.J."/>
        </authorList>
    </citation>
    <scope>NUCLEOTIDE SEQUENCE [LARGE SCALE GENOMIC DNA]</scope>
    <source>
        <strain evidence="22 41">T0181B.E-10</strain>
    </source>
</reference>
<reference evidence="13 23" key="1">
    <citation type="journal article" date="2015" name="Genome Announc.">
        <title>Draft Genome Sequences of Human-Pathogenic Escherichia coli O26:H11 Strains Carrying the stx2 Gene Only and Circulating in France.</title>
        <authorList>
            <person name="Delannoy S."/>
            <person name="Mariani-Kurkdjian P."/>
            <person name="Bonacorsi S."/>
            <person name="Liguori S."/>
            <person name="Ison S.A."/>
            <person name="Fach P."/>
        </authorList>
    </citation>
    <scope>NUCLEOTIDE SEQUENCE [LARGE SCALE GENOMIC DNA]</scope>
    <source>
        <strain evidence="13 23">34870</strain>
    </source>
</reference>
<evidence type="ECO:0000313" key="39">
    <source>
        <dbReference type="Proteomes" id="UP000284508"/>
    </source>
</evidence>
<gene>
    <name evidence="13" type="ORF">ABE91_003370</name>
    <name evidence="8" type="ORF">AWP47_05290</name>
    <name evidence="12" type="ORF">BTQ06_06210</name>
    <name evidence="9" type="ORF">BXT93_12610</name>
    <name evidence="15" type="ORF">C2M16_10525</name>
    <name evidence="4" type="ORF">C3F40_12525</name>
    <name evidence="10" type="ORF">CCS08_22865</name>
    <name evidence="11" type="ORF">CG702_01655</name>
    <name evidence="21" type="ORF">CIG67_21405</name>
    <name evidence="2" type="ORF">CQ842_07460</name>
    <name evidence="3" type="ORF">CR538_20920</name>
    <name evidence="14" type="ORF">CWS33_09340</name>
    <name evidence="20" type="ORF">D3C88_10325</name>
    <name evidence="22" type="ORF">D4N09_07065</name>
    <name evidence="16" type="ORF">DD762_00820</name>
    <name evidence="18" type="ORF">DIV22_05990</name>
    <name evidence="6" type="ORF">DL968_03605</name>
    <name evidence="17" type="ORF">DNQ45_23955</name>
    <name evidence="7" type="ORF">DNX30_02545</name>
    <name evidence="5" type="ORF">DS732_05495</name>
    <name evidence="19" type="ORF">DTL43_06205</name>
</gene>
<dbReference type="EMBL" id="CP024141">
    <property type="protein sequence ID" value="AUK02674.1"/>
    <property type="molecule type" value="Genomic_DNA"/>
</dbReference>
<dbReference type="EMBL" id="QXHA01000643">
    <property type="protein sequence ID" value="RIB42002.1"/>
    <property type="molecule type" value="Genomic_DNA"/>
</dbReference>
<evidence type="ECO:0000313" key="22">
    <source>
        <dbReference type="EMBL" id="TXU36697.1"/>
    </source>
</evidence>
<dbReference type="EMBL" id="MRVZ01000018">
    <property type="protein sequence ID" value="PAU24987.1"/>
    <property type="molecule type" value="Genomic_DNA"/>
</dbReference>
<dbReference type="EMBL" id="CP031546">
    <property type="protein sequence ID" value="AXO05852.1"/>
    <property type="molecule type" value="Genomic_DNA"/>
</dbReference>
<evidence type="ECO:0000313" key="27">
    <source>
        <dbReference type="Proteomes" id="UP000218543"/>
    </source>
</evidence>
<dbReference type="Proteomes" id="UP000885382">
    <property type="component" value="Unassembled WGS sequence"/>
</dbReference>
<evidence type="ECO:0000313" key="33">
    <source>
        <dbReference type="Proteomes" id="UP000245761"/>
    </source>
</evidence>
<dbReference type="EMBL" id="CP024092">
    <property type="protein sequence ID" value="ATP23446.1"/>
    <property type="molecule type" value="Genomic_DNA"/>
</dbReference>
<dbReference type="Proteomes" id="UP000239554">
    <property type="component" value="Chromosome"/>
</dbReference>
<reference evidence="4 32" key="13">
    <citation type="journal article" date="2018" name="MBio">
        <title>Genomic Analysis of Hospital Plumbing Reveals Diverse Reservoir of Bacterial Plasmids Conferring Carbapenem Resistance.</title>
        <authorList>
            <consortium name="NISC Comparative Sequencing Program"/>
            <person name="Weingarten R.A."/>
            <person name="Johnson R.C."/>
            <person name="Conlan S."/>
            <person name="Ramsburg A.M."/>
            <person name="Dekker J.P."/>
            <person name="Lau A.F."/>
            <person name="Khil P."/>
            <person name="Odom R.T."/>
            <person name="Deming C."/>
            <person name="Park M."/>
            <person name="Thomas P.J."/>
            <person name="Henderson D.K."/>
            <person name="Palmore T.N."/>
            <person name="Segre J.A."/>
            <person name="Frank K.M."/>
        </authorList>
    </citation>
    <scope>NUCLEOTIDE SEQUENCE [LARGE SCALE GENOMIC DNA]</scope>
    <source>
        <strain evidence="4 32">ECONIH4</strain>
    </source>
</reference>
<name>A0A1M3RVM1_ECOLX</name>
<evidence type="ECO:0000313" key="24">
    <source>
        <dbReference type="Proteomes" id="UP000185794"/>
    </source>
</evidence>
<accession>A0A2S4MSX5</accession>
<evidence type="ECO:0000313" key="7">
    <source>
        <dbReference type="EMBL" id="MJL91654.1"/>
    </source>
</evidence>
<feature type="region of interest" description="Disordered" evidence="1">
    <location>
        <begin position="14"/>
        <end position="38"/>
    </location>
</feature>
<dbReference type="EMBL" id="PPHQ01000007">
    <property type="protein sequence ID" value="PNY67924.1"/>
    <property type="molecule type" value="Genomic_DNA"/>
</dbReference>
<reference evidence="13" key="5">
    <citation type="submission" date="2017-03" db="EMBL/GenBank/DDBJ databases">
        <title>The mobilome is the main driver of stx2-positive O26:H11 Escherichia coli strains evolution.</title>
        <authorList>
            <person name="Delannoy S."/>
            <person name="Mariani-Kurkdjian P."/>
            <person name="Webb H.E."/>
            <person name="Bonacorsi S."/>
            <person name="Fach P."/>
        </authorList>
    </citation>
    <scope>NUCLEOTIDE SEQUENCE</scope>
    <source>
        <strain evidence="13">34870</strain>
    </source>
</reference>
<evidence type="ECO:0000313" key="13">
    <source>
        <dbReference type="EMBL" id="PBN77506.1"/>
    </source>
</evidence>
<dbReference type="EMBL" id="CP026399">
    <property type="protein sequence ID" value="AUY02532.1"/>
    <property type="molecule type" value="Genomic_DNA"/>
</dbReference>
<evidence type="ECO:0000313" key="2">
    <source>
        <dbReference type="EMBL" id="ATP23446.1"/>
    </source>
</evidence>
<dbReference type="EMBL" id="PITP01000007">
    <property type="protein sequence ID" value="PKD90301.1"/>
    <property type="molecule type" value="Genomic_DNA"/>
</dbReference>
<reference evidence="19 36" key="19">
    <citation type="submission" date="2018-07" db="EMBL/GenBank/DDBJ databases">
        <title>Whole Genome Sequence Analysis of Avian Pathogenic E. coli - An Australian Perspective.</title>
        <authorList>
            <person name="Cummins M.L."/>
            <person name="Reid C.J."/>
            <person name="Roy Chowdhury P."/>
            <person name="Bushell R."/>
            <person name="Esbert N."/>
            <person name="Tivendale K.A."/>
            <person name="Noormohammadi A.H."/>
            <person name="Islam S."/>
            <person name="Marenda M.S."/>
            <person name="Browning G.F."/>
            <person name="Markham P.F."/>
            <person name="Djordjevic S.P."/>
        </authorList>
    </citation>
    <scope>NUCLEOTIDE SEQUENCE [LARGE SCALE GENOMIC DNA]</scope>
    <source>
        <strain evidence="19 36">AVC211</strain>
    </source>
</reference>
<evidence type="ECO:0000313" key="18">
    <source>
        <dbReference type="EMBL" id="PZZ72407.1"/>
    </source>
</evidence>
<dbReference type="EMBL" id="QYOH01000005">
    <property type="protein sequence ID" value="TXU36697.1"/>
    <property type="molecule type" value="Genomic_DNA"/>
</dbReference>
<dbReference type="EMBL" id="NPIM01000158">
    <property type="protein sequence ID" value="RVE09228.1"/>
    <property type="molecule type" value="Genomic_DNA"/>
</dbReference>
<reference evidence="16 33" key="15">
    <citation type="submission" date="2018-04" db="EMBL/GenBank/DDBJ databases">
        <title>Draft Genomic Sequencing Of Potential Extraintestinal Pathogenic Escherichia coli B8S56 Isolated from Retail Chicken Skin.</title>
        <authorList>
            <person name="Xu A."/>
            <person name="Tilman S."/>
            <person name="Wisser-Parker K."/>
            <person name="Scullen O.J."/>
            <person name="Sommers C."/>
        </authorList>
    </citation>
    <scope>NUCLEOTIDE SEQUENCE [LARGE SCALE GENOMIC DNA]</scope>
    <source>
        <strain evidence="16 33">B8S56</strain>
    </source>
</reference>
<dbReference type="Proteomes" id="UP000284508">
    <property type="component" value="Unassembled WGS sequence"/>
</dbReference>
<dbReference type="Proteomes" id="UP000249482">
    <property type="component" value="Unassembled WGS sequence"/>
</dbReference>
<reference evidence="9 25" key="4">
    <citation type="submission" date="2017-01" db="EMBL/GenBank/DDBJ databases">
        <title>Draft genome sequence of an E. coli strain isolated from human, in Amazon, Brazil.</title>
        <authorList>
            <person name="Moura Q."/>
            <person name="Fernandes M.R."/>
            <person name="Cerdeira L."/>
            <person name="Vianello M."/>
            <person name="Souza T.A."/>
            <person name="Ienne S."/>
            <person name="Lincopan N."/>
        </authorList>
    </citation>
    <scope>NUCLEOTIDE SEQUENCE [LARGE SCALE GENOMIC DNA]</scope>
    <source>
        <strain evidence="9 25">ICBEcBL-II-13</strain>
    </source>
</reference>
<reference evidence="20 39" key="12">
    <citation type="journal article" date="2018" name="BMC Microbiol.">
        <title>Genome sequencing of strains of the most prevalent clonal group of O1:K1:H7 Escherichia coli that causes neonatal meningitis in France.</title>
        <authorList>
            <person name="Geslain G."/>
            <person name="Birgy A."/>
            <person name="Adiba S."/>
            <person name="Magnan M."/>
            <person name="Courroux C."/>
            <person name="Levy C."/>
            <person name="Cohen R."/>
            <person name="Bidet P."/>
            <person name="Bonacorsi S."/>
        </authorList>
    </citation>
    <scope>NUCLEOTIDE SEQUENCE [LARGE SCALE GENOMIC DNA]</scope>
    <source>
        <strain evidence="20 39">S308</strain>
    </source>
</reference>